<feature type="domain" description="HTH marR-type" evidence="1">
    <location>
        <begin position="1"/>
        <end position="141"/>
    </location>
</feature>
<evidence type="ECO:0000313" key="3">
    <source>
        <dbReference type="Proteomes" id="UP000371977"/>
    </source>
</evidence>
<dbReference type="InterPro" id="IPR036390">
    <property type="entry name" value="WH_DNA-bd_sf"/>
</dbReference>
<protein>
    <submittedName>
        <fullName evidence="2">MarR family transcriptional regulator</fullName>
    </submittedName>
</protein>
<gene>
    <name evidence="2" type="ORF">ESZ50_08805</name>
</gene>
<dbReference type="Gene3D" id="1.10.10.10">
    <property type="entry name" value="Winged helix-like DNA-binding domain superfamily/Winged helix DNA-binding domain"/>
    <property type="match status" value="1"/>
</dbReference>
<accession>A0A6C2C396</accession>
<dbReference type="InterPro" id="IPR000835">
    <property type="entry name" value="HTH_MarR-typ"/>
</dbReference>
<keyword evidence="3" id="KW-1185">Reference proteome</keyword>
<organism evidence="2 3">
    <name type="scientific">Weissella muntiaci</name>
    <dbReference type="NCBI Taxonomy" id="2508881"/>
    <lineage>
        <taxon>Bacteria</taxon>
        <taxon>Bacillati</taxon>
        <taxon>Bacillota</taxon>
        <taxon>Bacilli</taxon>
        <taxon>Lactobacillales</taxon>
        <taxon>Lactobacillaceae</taxon>
        <taxon>Weissella</taxon>
    </lineage>
</organism>
<dbReference type="PROSITE" id="PS50995">
    <property type="entry name" value="HTH_MARR_2"/>
    <property type="match status" value="1"/>
</dbReference>
<dbReference type="OrthoDB" id="1903871at2"/>
<evidence type="ECO:0000259" key="1">
    <source>
        <dbReference type="PROSITE" id="PS50995"/>
    </source>
</evidence>
<dbReference type="PANTHER" id="PTHR33164:SF57">
    <property type="entry name" value="MARR-FAMILY TRANSCRIPTIONAL REGULATOR"/>
    <property type="match status" value="1"/>
</dbReference>
<evidence type="ECO:0000313" key="2">
    <source>
        <dbReference type="EMBL" id="TYC48450.1"/>
    </source>
</evidence>
<proteinExistence type="predicted"/>
<reference evidence="2 3" key="1">
    <citation type="submission" date="2019-01" db="EMBL/GenBank/DDBJ databases">
        <title>Weissella sp. nov., a novel lactic acid bacterium isolated from animal feces.</title>
        <authorList>
            <person name="Wang L.-T."/>
        </authorList>
    </citation>
    <scope>NUCLEOTIDE SEQUENCE [LARGE SCALE GENOMIC DNA]</scope>
    <source>
        <strain evidence="2 3">8H-2</strain>
    </source>
</reference>
<dbReference type="Proteomes" id="UP000371977">
    <property type="component" value="Unassembled WGS sequence"/>
</dbReference>
<dbReference type="GO" id="GO:0003700">
    <property type="term" value="F:DNA-binding transcription factor activity"/>
    <property type="evidence" value="ECO:0007669"/>
    <property type="project" value="InterPro"/>
</dbReference>
<sequence>MKLLNEYIDAYLTTIKYLDDVVSEPAMEFGLSFEQYLIMHNVAHHHSGLTLTEIVESRNVTRAAISRQIKMLLRKQYIYQVPDRHDRRRMLLYLTPEGREVEQVVTERVQRRFEGWVESFGEESAKRGLRMLRLIEQKIVSKSRARIRARQLMM</sequence>
<dbReference type="SUPFAM" id="SSF46785">
    <property type="entry name" value="Winged helix' DNA-binding domain"/>
    <property type="match status" value="1"/>
</dbReference>
<dbReference type="InterPro" id="IPR039422">
    <property type="entry name" value="MarR/SlyA-like"/>
</dbReference>
<dbReference type="SMART" id="SM00347">
    <property type="entry name" value="HTH_MARR"/>
    <property type="match status" value="1"/>
</dbReference>
<dbReference type="Pfam" id="PF12802">
    <property type="entry name" value="MarR_2"/>
    <property type="match status" value="1"/>
</dbReference>
<dbReference type="RefSeq" id="WP_148623196.1">
    <property type="nucleotide sequence ID" value="NZ_SDGZ01000020.1"/>
</dbReference>
<dbReference type="AlphaFoldDB" id="A0A6C2C396"/>
<dbReference type="GO" id="GO:0006950">
    <property type="term" value="P:response to stress"/>
    <property type="evidence" value="ECO:0007669"/>
    <property type="project" value="TreeGrafter"/>
</dbReference>
<name>A0A6C2C396_9LACO</name>
<dbReference type="InterPro" id="IPR036388">
    <property type="entry name" value="WH-like_DNA-bd_sf"/>
</dbReference>
<comment type="caution">
    <text evidence="2">The sequence shown here is derived from an EMBL/GenBank/DDBJ whole genome shotgun (WGS) entry which is preliminary data.</text>
</comment>
<dbReference type="PANTHER" id="PTHR33164">
    <property type="entry name" value="TRANSCRIPTIONAL REGULATOR, MARR FAMILY"/>
    <property type="match status" value="1"/>
</dbReference>
<dbReference type="EMBL" id="SDGZ01000020">
    <property type="protein sequence ID" value="TYC48450.1"/>
    <property type="molecule type" value="Genomic_DNA"/>
</dbReference>